<dbReference type="PANTHER" id="PTHR33908:SF11">
    <property type="entry name" value="MEMBRANE PROTEIN"/>
    <property type="match status" value="1"/>
</dbReference>
<keyword evidence="4 9" id="KW-0808">Transferase</keyword>
<feature type="transmembrane region" description="Helical" evidence="8">
    <location>
        <begin position="162"/>
        <end position="184"/>
    </location>
</feature>
<evidence type="ECO:0000256" key="2">
    <source>
        <dbReference type="ARBA" id="ARBA00022475"/>
    </source>
</evidence>
<feature type="transmembrane region" description="Helical" evidence="8">
    <location>
        <begin position="108"/>
        <end position="126"/>
    </location>
</feature>
<dbReference type="GO" id="GO:0016763">
    <property type="term" value="F:pentosyltransferase activity"/>
    <property type="evidence" value="ECO:0007669"/>
    <property type="project" value="TreeGrafter"/>
</dbReference>
<feature type="transmembrane region" description="Helical" evidence="8">
    <location>
        <begin position="204"/>
        <end position="226"/>
    </location>
</feature>
<dbReference type="AlphaFoldDB" id="A0AAW9DRA0"/>
<feature type="transmembrane region" description="Helical" evidence="8">
    <location>
        <begin position="269"/>
        <end position="290"/>
    </location>
</feature>
<accession>A0AAW9DRA0</accession>
<evidence type="ECO:0000256" key="5">
    <source>
        <dbReference type="ARBA" id="ARBA00022692"/>
    </source>
</evidence>
<protein>
    <submittedName>
        <fullName evidence="9">Glycosyltransferase family 39 protein</fullName>
        <ecNumber evidence="9">2.4.-.-</ecNumber>
    </submittedName>
</protein>
<reference evidence="9 10" key="1">
    <citation type="submission" date="2023-11" db="EMBL/GenBank/DDBJ databases">
        <title>MicrobeMod: A computational toolkit for identifying prokaryotic methylation and restriction-modification with nanopore sequencing.</title>
        <authorList>
            <person name="Crits-Christoph A."/>
            <person name="Kang S.C."/>
            <person name="Lee H."/>
            <person name="Ostrov N."/>
        </authorList>
    </citation>
    <scope>NUCLEOTIDE SEQUENCE [LARGE SCALE GENOMIC DNA]</scope>
    <source>
        <strain evidence="9 10">DSMZ 700</strain>
    </source>
</reference>
<keyword evidence="6 8" id="KW-1133">Transmembrane helix</keyword>
<dbReference type="PANTHER" id="PTHR33908">
    <property type="entry name" value="MANNOSYLTRANSFERASE YKCB-RELATED"/>
    <property type="match status" value="1"/>
</dbReference>
<gene>
    <name evidence="9" type="ORF">SIL87_10385</name>
</gene>
<comment type="caution">
    <text evidence="9">The sequence shown here is derived from an EMBL/GenBank/DDBJ whole genome shotgun (WGS) entry which is preliminary data.</text>
</comment>
<feature type="transmembrane region" description="Helical" evidence="8">
    <location>
        <begin position="327"/>
        <end position="346"/>
    </location>
</feature>
<evidence type="ECO:0000256" key="3">
    <source>
        <dbReference type="ARBA" id="ARBA00022676"/>
    </source>
</evidence>
<dbReference type="InterPro" id="IPR050297">
    <property type="entry name" value="LipidA_mod_glycosyltrf_83"/>
</dbReference>
<evidence type="ECO:0000313" key="10">
    <source>
        <dbReference type="Proteomes" id="UP001279553"/>
    </source>
</evidence>
<comment type="subcellular location">
    <subcellularLocation>
        <location evidence="1">Cell membrane</location>
        <topology evidence="1">Multi-pass membrane protein</topology>
    </subcellularLocation>
</comment>
<name>A0AAW9DRA0_ACIAO</name>
<evidence type="ECO:0000256" key="7">
    <source>
        <dbReference type="ARBA" id="ARBA00023136"/>
    </source>
</evidence>
<feature type="transmembrane region" description="Helical" evidence="8">
    <location>
        <begin position="132"/>
        <end position="150"/>
    </location>
</feature>
<dbReference type="RefSeq" id="WP_319614093.1">
    <property type="nucleotide sequence ID" value="NZ_JAWXYB010000018.1"/>
</dbReference>
<feature type="transmembrane region" description="Helical" evidence="8">
    <location>
        <begin position="80"/>
        <end position="101"/>
    </location>
</feature>
<dbReference type="GO" id="GO:0009103">
    <property type="term" value="P:lipopolysaccharide biosynthetic process"/>
    <property type="evidence" value="ECO:0007669"/>
    <property type="project" value="UniProtKB-ARBA"/>
</dbReference>
<dbReference type="EC" id="2.4.-.-" evidence="9"/>
<keyword evidence="7 8" id="KW-0472">Membrane</keyword>
<keyword evidence="5 8" id="KW-0812">Transmembrane</keyword>
<organism evidence="9 10">
    <name type="scientific">Acidiphilium acidophilum</name>
    <name type="common">Thiobacillus acidophilus</name>
    <dbReference type="NCBI Taxonomy" id="76588"/>
    <lineage>
        <taxon>Bacteria</taxon>
        <taxon>Pseudomonadati</taxon>
        <taxon>Pseudomonadota</taxon>
        <taxon>Alphaproteobacteria</taxon>
        <taxon>Acetobacterales</taxon>
        <taxon>Acidocellaceae</taxon>
        <taxon>Acidiphilium</taxon>
    </lineage>
</organism>
<evidence type="ECO:0000256" key="4">
    <source>
        <dbReference type="ARBA" id="ARBA00022679"/>
    </source>
</evidence>
<keyword evidence="10" id="KW-1185">Reference proteome</keyword>
<evidence type="ECO:0000256" key="6">
    <source>
        <dbReference type="ARBA" id="ARBA00022989"/>
    </source>
</evidence>
<dbReference type="Proteomes" id="UP001279553">
    <property type="component" value="Unassembled WGS sequence"/>
</dbReference>
<sequence>MSRARATSWLSGLAIVLVALLARLHGLGFKPFWLDEVFTVHRASRPLAGVIAHSLAHHHTPVFFLIEHAVIALSGSAGPFALRLVPAIFGAITAGLVFAIAWTIGGRAGAWLAGLFMALAPLQVGFAQEARSYTMMTAVILLGLWGLILLTRSPARRPLTGWLAYAAGTLGALWTLGDALPWLIAANLAMGVAILPRVPDRSRFLLRWATVQIGIIAAAIPVYLAILRAEHDHVMRSFGWIPPLSWRSGWADAASLYGIRDATMVTMRLLPTPLGAVAILMFGLAGLGAWHLRDRAASLITLAIAFLALPVTLALVSLIHPVLLPRYLLWSAAPFFVLAGIGIEAFGPRLRTSLAAAASILLVVNLLPYYHAETKPRWDEAATILAQRIAPGDMLLVSDGAAPAMLAYETAGTAADHPPWPATRHLRKAQAALAASHRVFAVYGPAGQGKPPGKRAFFARVASIGGTAAPIEAGDEITIEQIDPGSRGLVACSNADADPATCD</sequence>
<evidence type="ECO:0000256" key="1">
    <source>
        <dbReference type="ARBA" id="ARBA00004651"/>
    </source>
</evidence>
<dbReference type="GO" id="GO:0005886">
    <property type="term" value="C:plasma membrane"/>
    <property type="evidence" value="ECO:0007669"/>
    <property type="project" value="UniProtKB-SubCell"/>
</dbReference>
<dbReference type="EMBL" id="JAWXYB010000018">
    <property type="protein sequence ID" value="MDX5931172.1"/>
    <property type="molecule type" value="Genomic_DNA"/>
</dbReference>
<keyword evidence="3 9" id="KW-0328">Glycosyltransferase</keyword>
<proteinExistence type="predicted"/>
<evidence type="ECO:0000313" key="9">
    <source>
        <dbReference type="EMBL" id="MDX5931172.1"/>
    </source>
</evidence>
<keyword evidence="2" id="KW-1003">Cell membrane</keyword>
<feature type="transmembrane region" description="Helical" evidence="8">
    <location>
        <begin position="296"/>
        <end position="320"/>
    </location>
</feature>
<evidence type="ECO:0000256" key="8">
    <source>
        <dbReference type="SAM" id="Phobius"/>
    </source>
</evidence>